<sequence>MDDHQLPEPVTRDELMKELRVLEEKQAALSLRFDVSFAAASASSTRAQEAHVLSSPIAAGPRTLPTASSTLYPLPADQDTFDLDAAIGGVSSSQINRNTFETPKMTQGPRHPKAVSPQNIASSMFVAPSKDEMLAAMEDTQAKEERERERERMEEEELREAVLLRRRNPERASTPADLREDILELERCEAELARKRQGLSSILTQFEDDWHKTEQDQLAHSAEFTVSSITEYNSIRATRLADSIDSHVHQQRSRDDIVQVIANSSALRTVHNDRDLDEFDRSDLERERETEAERHRTQARLGDRRFTSSLSELLSGDTEREMEREAERRREREAEFQLTVGLPELDILPEDEEPEPEPACDADALPALIHQLEARERVLQQRMDSQDEAASDCHASEVGRVCVCGTVYEYMLSASCLPSYPTLCLTPRCVTMRGRERVAC</sequence>
<protein>
    <submittedName>
        <fullName evidence="3">Uncharacterized protein</fullName>
    </submittedName>
</protein>
<comment type="caution">
    <text evidence="3">The sequence shown here is derived from an EMBL/GenBank/DDBJ whole genome shotgun (WGS) entry which is preliminary data.</text>
</comment>
<feature type="compositionally biased region" description="Basic and acidic residues" evidence="2">
    <location>
        <begin position="317"/>
        <end position="334"/>
    </location>
</feature>
<evidence type="ECO:0000256" key="1">
    <source>
        <dbReference type="SAM" id="Coils"/>
    </source>
</evidence>
<dbReference type="EMBL" id="BDIP01004505">
    <property type="protein sequence ID" value="GIQ88904.1"/>
    <property type="molecule type" value="Genomic_DNA"/>
</dbReference>
<accession>A0A9K3GM60</accession>
<organism evidence="3 4">
    <name type="scientific">Kipferlia bialata</name>
    <dbReference type="NCBI Taxonomy" id="797122"/>
    <lineage>
        <taxon>Eukaryota</taxon>
        <taxon>Metamonada</taxon>
        <taxon>Carpediemonas-like organisms</taxon>
        <taxon>Kipferlia</taxon>
    </lineage>
</organism>
<keyword evidence="1" id="KW-0175">Coiled coil</keyword>
<dbReference type="Proteomes" id="UP000265618">
    <property type="component" value="Unassembled WGS sequence"/>
</dbReference>
<proteinExistence type="predicted"/>
<evidence type="ECO:0000313" key="4">
    <source>
        <dbReference type="Proteomes" id="UP000265618"/>
    </source>
</evidence>
<feature type="region of interest" description="Disordered" evidence="2">
    <location>
        <begin position="281"/>
        <end position="334"/>
    </location>
</feature>
<keyword evidence="4" id="KW-1185">Reference proteome</keyword>
<evidence type="ECO:0000313" key="3">
    <source>
        <dbReference type="EMBL" id="GIQ88904.1"/>
    </source>
</evidence>
<feature type="coiled-coil region" evidence="1">
    <location>
        <begin position="130"/>
        <end position="166"/>
    </location>
</feature>
<evidence type="ECO:0000256" key="2">
    <source>
        <dbReference type="SAM" id="MobiDB-lite"/>
    </source>
</evidence>
<feature type="compositionally biased region" description="Basic and acidic residues" evidence="2">
    <location>
        <begin position="281"/>
        <end position="306"/>
    </location>
</feature>
<name>A0A9K3GM60_9EUKA</name>
<reference evidence="3 4" key="1">
    <citation type="journal article" date="2018" name="PLoS ONE">
        <title>The draft genome of Kipferlia bialata reveals reductive genome evolution in fornicate parasites.</title>
        <authorList>
            <person name="Tanifuji G."/>
            <person name="Takabayashi S."/>
            <person name="Kume K."/>
            <person name="Takagi M."/>
            <person name="Nakayama T."/>
            <person name="Kamikawa R."/>
            <person name="Inagaki Y."/>
            <person name="Hashimoto T."/>
        </authorList>
    </citation>
    <scope>NUCLEOTIDE SEQUENCE [LARGE SCALE GENOMIC DNA]</scope>
    <source>
        <strain evidence="3">NY0173</strain>
    </source>
</reference>
<gene>
    <name evidence="3" type="ORF">KIPB_011256</name>
</gene>
<dbReference type="AlphaFoldDB" id="A0A9K3GM60"/>